<dbReference type="Proteomes" id="UP000675554">
    <property type="component" value="Unassembled WGS sequence"/>
</dbReference>
<dbReference type="InterPro" id="IPR054202">
    <property type="entry name" value="DUF6907"/>
</dbReference>
<comment type="caution">
    <text evidence="2">The sequence shown here is derived from an EMBL/GenBank/DDBJ whole genome shotgun (WGS) entry which is preliminary data.</text>
</comment>
<evidence type="ECO:0000313" key="3">
    <source>
        <dbReference type="Proteomes" id="UP000675554"/>
    </source>
</evidence>
<organism evidence="2 3">
    <name type="scientific">Streptomyces daliensis</name>
    <dbReference type="NCBI Taxonomy" id="299421"/>
    <lineage>
        <taxon>Bacteria</taxon>
        <taxon>Bacillati</taxon>
        <taxon>Actinomycetota</taxon>
        <taxon>Actinomycetes</taxon>
        <taxon>Kitasatosporales</taxon>
        <taxon>Streptomycetaceae</taxon>
        <taxon>Streptomyces</taxon>
    </lineage>
</organism>
<name>A0A8T4ILG5_9ACTN</name>
<proteinExistence type="predicted"/>
<reference evidence="2" key="1">
    <citation type="submission" date="2021-04" db="EMBL/GenBank/DDBJ databases">
        <title>Sequencing of actinobacteria type strains.</title>
        <authorList>
            <person name="Nguyen G.-S."/>
            <person name="Wentzel A."/>
        </authorList>
    </citation>
    <scope>NUCLEOTIDE SEQUENCE</scope>
    <source>
        <strain evidence="2">DSM 42095</strain>
    </source>
</reference>
<keyword evidence="3" id="KW-1185">Reference proteome</keyword>
<protein>
    <submittedName>
        <fullName evidence="2">Uncharacterized protein</fullName>
    </submittedName>
</protein>
<feature type="region of interest" description="Disordered" evidence="1">
    <location>
        <begin position="1"/>
        <end position="21"/>
    </location>
</feature>
<accession>A0A8T4ILG5</accession>
<dbReference type="EMBL" id="JAGSMN010000083">
    <property type="protein sequence ID" value="MBR7672260.1"/>
    <property type="molecule type" value="Genomic_DNA"/>
</dbReference>
<feature type="compositionally biased region" description="Polar residues" evidence="1">
    <location>
        <begin position="1"/>
        <end position="18"/>
    </location>
</feature>
<gene>
    <name evidence="2" type="ORF">KDA82_04290</name>
</gene>
<dbReference type="AlphaFoldDB" id="A0A8T4ILG5"/>
<evidence type="ECO:0000256" key="1">
    <source>
        <dbReference type="SAM" id="MobiDB-lite"/>
    </source>
</evidence>
<dbReference type="Pfam" id="PF21848">
    <property type="entry name" value="DUF6907"/>
    <property type="match status" value="1"/>
</dbReference>
<sequence length="293" mass="31456">MNQLPTTTMASSPQTAQRVPTAHDDLPIPHALVQPAPVGARPWTMTLAGGGQIEGRGLSCCEECQNGEHDEQNLDPDRARMFLVDLCHTFHCDGFKADIFEDCHGRYTDTLLGARMYCSPYGHALEEQEPLVDIELGEGRHVENLTPDGMATFIANLREQADRLDNVRVQLVAARAEWNGEAPALAPRPADACPVEWCDRTGIHQGHCAEVPGIPVPGPLGHAYLGAELLDADDNGHVIAGFEGGGDWRDLDAAGLRAEIAKIRAHLPKLTALADQLAAIEADHHSADLGGAA</sequence>
<evidence type="ECO:0000313" key="2">
    <source>
        <dbReference type="EMBL" id="MBR7672260.1"/>
    </source>
</evidence>